<feature type="transmembrane region" description="Helical" evidence="1">
    <location>
        <begin position="12"/>
        <end position="35"/>
    </location>
</feature>
<dbReference type="Proteomes" id="UP001253637">
    <property type="component" value="Segment"/>
</dbReference>
<keyword evidence="1" id="KW-0812">Transmembrane</keyword>
<reference evidence="2" key="1">
    <citation type="submission" date="2021-04" db="EMBL/GenBank/DDBJ databases">
        <title>Draft Genome Sequence of Pandoravirus japonicus, Isolated from the Sabaishi River of Niigata, Japan.</title>
        <authorList>
            <person name="Hosokawa N."/>
            <person name="Takahashi H."/>
            <person name="Aoki K."/>
            <person name="Takemura M."/>
        </authorList>
    </citation>
    <scope>NUCLEOTIDE SEQUENCE</scope>
</reference>
<keyword evidence="1" id="KW-0472">Membrane</keyword>
<keyword evidence="1" id="KW-1133">Transmembrane helix</keyword>
<sequence>MGKEGRVWGTFGIWAAGIALAPFTGGASVVAAGIYGGVRMAAEAHIHERNTSKNIERAAEDRRSERVVRLEIRYCHIASDNDKDVLGDAADAGLTLAARALAMTTQAAHHHFVILTLESGTLIYVDKHSQRNVLVRDDKRGKNGGGDEWLDSALLKWCSPTRWNGNVDLGDVIDFISRDEFSTYHLIDANCQHFAQALYEWI</sequence>
<proteinExistence type="predicted"/>
<evidence type="ECO:0000313" key="3">
    <source>
        <dbReference type="Proteomes" id="UP001253637"/>
    </source>
</evidence>
<name>A0A811BS52_9VIRU</name>
<accession>A0A811BS52</accession>
<evidence type="ECO:0008006" key="4">
    <source>
        <dbReference type="Google" id="ProtNLM"/>
    </source>
</evidence>
<dbReference type="EMBL" id="LC625835">
    <property type="protein sequence ID" value="BCU04007.1"/>
    <property type="molecule type" value="Genomic_DNA"/>
</dbReference>
<evidence type="ECO:0000256" key="1">
    <source>
        <dbReference type="SAM" id="Phobius"/>
    </source>
</evidence>
<organism evidence="2 3">
    <name type="scientific">Pandoravirus japonicus</name>
    <dbReference type="NCBI Taxonomy" id="2823154"/>
    <lineage>
        <taxon>Viruses</taxon>
        <taxon>Pandoravirus</taxon>
    </lineage>
</organism>
<protein>
    <recommendedName>
        <fullName evidence="4">PPPDE domain-containing protein</fullName>
    </recommendedName>
</protein>
<evidence type="ECO:0000313" key="2">
    <source>
        <dbReference type="EMBL" id="BCU04007.1"/>
    </source>
</evidence>